<dbReference type="Gene3D" id="3.40.50.150">
    <property type="entry name" value="Vaccinia Virus protein VP39"/>
    <property type="match status" value="1"/>
</dbReference>
<feature type="binding site" evidence="6">
    <location>
        <position position="260"/>
    </location>
    <ligand>
        <name>S-adenosyl-L-methionine</name>
        <dbReference type="ChEBI" id="CHEBI:59789"/>
    </ligand>
</feature>
<evidence type="ECO:0000256" key="1">
    <source>
        <dbReference type="ARBA" id="ARBA00009741"/>
    </source>
</evidence>
<feature type="binding site" evidence="6">
    <location>
        <position position="166"/>
    </location>
    <ligand>
        <name>S-adenosyl-L-methionine</name>
        <dbReference type="ChEBI" id="CHEBI:59789"/>
    </ligand>
</feature>
<comment type="similarity">
    <text evidence="1 6">Belongs to the methyltransferase superfamily. PrmA family.</text>
</comment>
<dbReference type="EMBL" id="FQUA01000001">
    <property type="protein sequence ID" value="SHE27789.1"/>
    <property type="molecule type" value="Genomic_DNA"/>
</dbReference>
<comment type="function">
    <text evidence="6">Methylates ribosomal protein L11.</text>
</comment>
<feature type="binding site" evidence="6">
    <location>
        <position position="209"/>
    </location>
    <ligand>
        <name>S-adenosyl-L-methionine</name>
        <dbReference type="ChEBI" id="CHEBI:59789"/>
    </ligand>
</feature>
<comment type="catalytic activity">
    <reaction evidence="6">
        <text>L-lysyl-[protein] + 3 S-adenosyl-L-methionine = N(6),N(6),N(6)-trimethyl-L-lysyl-[protein] + 3 S-adenosyl-L-homocysteine + 3 H(+)</text>
        <dbReference type="Rhea" id="RHEA:54192"/>
        <dbReference type="Rhea" id="RHEA-COMP:9752"/>
        <dbReference type="Rhea" id="RHEA-COMP:13826"/>
        <dbReference type="ChEBI" id="CHEBI:15378"/>
        <dbReference type="ChEBI" id="CHEBI:29969"/>
        <dbReference type="ChEBI" id="CHEBI:57856"/>
        <dbReference type="ChEBI" id="CHEBI:59789"/>
        <dbReference type="ChEBI" id="CHEBI:61961"/>
    </reaction>
</comment>
<dbReference type="SUPFAM" id="SSF53335">
    <property type="entry name" value="S-adenosyl-L-methionine-dependent methyltransferases"/>
    <property type="match status" value="1"/>
</dbReference>
<dbReference type="Pfam" id="PF06325">
    <property type="entry name" value="PrmA"/>
    <property type="match status" value="1"/>
</dbReference>
<dbReference type="Proteomes" id="UP000184204">
    <property type="component" value="Unassembled WGS sequence"/>
</dbReference>
<keyword evidence="2 6" id="KW-0963">Cytoplasm</keyword>
<dbReference type="GO" id="GO:0008276">
    <property type="term" value="F:protein methyltransferase activity"/>
    <property type="evidence" value="ECO:0007669"/>
    <property type="project" value="UniProtKB-UniRule"/>
</dbReference>
<proteinExistence type="inferred from homology"/>
<evidence type="ECO:0000313" key="7">
    <source>
        <dbReference type="EMBL" id="AMJ39858.1"/>
    </source>
</evidence>
<keyword evidence="3 6" id="KW-0489">Methyltransferase</keyword>
<dbReference type="NCBIfam" id="TIGR00406">
    <property type="entry name" value="prmA"/>
    <property type="match status" value="1"/>
</dbReference>
<gene>
    <name evidence="6 7" type="primary">prmA</name>
    <name evidence="7" type="ORF">CPRO_02350</name>
    <name evidence="8" type="ORF">SAMN02745151_00119</name>
</gene>
<evidence type="ECO:0000256" key="2">
    <source>
        <dbReference type="ARBA" id="ARBA00022490"/>
    </source>
</evidence>
<sequence>MEWIEVFVAVSQTGLEPIAGLLYECGLTGLMISDEADFQEFLEAPDRDWDYVADELVEEKQKLETGITFFLRDNLYGREQLAQIKSALAVIQEQEKELDLGSLEMTMKNVQEEDWANNWKKYFKPFPVGEKIMIKPSWEELTEATDKVVLKIDPGHIFGTGTHETTQLCMELIETYLKKDDMVLDIGCGSGILSIASLLLEAKEADAVDIDPNAMEIAYENSDRNDIPREKYHVCAGNILEDEALHEKYSGKKYDMVEANIVADVIIALTKKVPDYIKDGGIFLCSGIIIERKEDVLSALVVGGYSVLEVKEKKGWVAIAARYEG</sequence>
<dbReference type="EMBL" id="CP014223">
    <property type="protein sequence ID" value="AMJ39858.1"/>
    <property type="molecule type" value="Genomic_DNA"/>
</dbReference>
<keyword evidence="4 6" id="KW-0808">Transferase</keyword>
<dbReference type="GO" id="GO:0005840">
    <property type="term" value="C:ribosome"/>
    <property type="evidence" value="ECO:0007669"/>
    <property type="project" value="UniProtKB-KW"/>
</dbReference>
<dbReference type="GO" id="GO:0032259">
    <property type="term" value="P:methylation"/>
    <property type="evidence" value="ECO:0007669"/>
    <property type="project" value="UniProtKB-KW"/>
</dbReference>
<comment type="subcellular location">
    <subcellularLocation>
        <location evidence="6">Cytoplasm</location>
    </subcellularLocation>
</comment>
<dbReference type="Proteomes" id="UP000068026">
    <property type="component" value="Chromosome"/>
</dbReference>
<dbReference type="PANTHER" id="PTHR43648">
    <property type="entry name" value="ELECTRON TRANSFER FLAVOPROTEIN BETA SUBUNIT LYSINE METHYLTRANSFERASE"/>
    <property type="match status" value="1"/>
</dbReference>
<reference evidence="7 9" key="1">
    <citation type="journal article" date="2016" name="Genome Announc.">
        <title>Complete Genome Sequence of the Amino Acid-Fermenting Clostridium propionicum X2 (DSM 1682).</title>
        <authorList>
            <person name="Poehlein A."/>
            <person name="Schlien K."/>
            <person name="Chowdhury N.P."/>
            <person name="Gottschalk G."/>
            <person name="Buckel W."/>
            <person name="Daniel R."/>
        </authorList>
    </citation>
    <scope>NUCLEOTIDE SEQUENCE [LARGE SCALE GENOMIC DNA]</scope>
    <source>
        <strain evidence="7 9">X2</strain>
    </source>
</reference>
<evidence type="ECO:0000256" key="6">
    <source>
        <dbReference type="HAMAP-Rule" id="MF_00735"/>
    </source>
</evidence>
<dbReference type="RefSeq" id="WP_066046897.1">
    <property type="nucleotide sequence ID" value="NZ_CP014223.1"/>
</dbReference>
<dbReference type="OrthoDB" id="9785995at2"/>
<keyword evidence="8" id="KW-0687">Ribonucleoprotein</keyword>
<evidence type="ECO:0000256" key="4">
    <source>
        <dbReference type="ARBA" id="ARBA00022679"/>
    </source>
</evidence>
<evidence type="ECO:0000256" key="5">
    <source>
        <dbReference type="ARBA" id="ARBA00022691"/>
    </source>
</evidence>
<dbReference type="GO" id="GO:0005737">
    <property type="term" value="C:cytoplasm"/>
    <property type="evidence" value="ECO:0007669"/>
    <property type="project" value="UniProtKB-SubCell"/>
</dbReference>
<reference evidence="9" key="2">
    <citation type="submission" date="2016-01" db="EMBL/GenBank/DDBJ databases">
        <authorList>
            <person name="Poehlein A."/>
            <person name="Schlien K."/>
            <person name="Gottschalk G."/>
            <person name="Buckel W."/>
            <person name="Daniel R."/>
        </authorList>
    </citation>
    <scope>NUCLEOTIDE SEQUENCE [LARGE SCALE GENOMIC DNA]</scope>
    <source>
        <strain evidence="9">X2</strain>
    </source>
</reference>
<dbReference type="PIRSF" id="PIRSF000401">
    <property type="entry name" value="RPL11_MTase"/>
    <property type="match status" value="1"/>
</dbReference>
<keyword evidence="8" id="KW-0689">Ribosomal protein</keyword>
<dbReference type="InterPro" id="IPR029063">
    <property type="entry name" value="SAM-dependent_MTases_sf"/>
</dbReference>
<dbReference type="InterPro" id="IPR004498">
    <property type="entry name" value="Ribosomal_PrmA_MeTrfase"/>
</dbReference>
<dbReference type="KEGG" id="cpro:CPRO_02350"/>
<reference evidence="8" key="3">
    <citation type="submission" date="2016-11" db="EMBL/GenBank/DDBJ databases">
        <authorList>
            <person name="Varghese N."/>
            <person name="Submissions S."/>
        </authorList>
    </citation>
    <scope>NUCLEOTIDE SEQUENCE</scope>
    <source>
        <strain evidence="8">DSM 1682</strain>
    </source>
</reference>
<dbReference type="PANTHER" id="PTHR43648:SF1">
    <property type="entry name" value="ELECTRON TRANSFER FLAVOPROTEIN BETA SUBUNIT LYSINE METHYLTRANSFERASE"/>
    <property type="match status" value="1"/>
</dbReference>
<name>A0A0X8V9K5_ANAPI</name>
<feature type="binding site" evidence="6">
    <location>
        <position position="187"/>
    </location>
    <ligand>
        <name>S-adenosyl-L-methionine</name>
        <dbReference type="ChEBI" id="CHEBI:59789"/>
    </ligand>
</feature>
<dbReference type="EC" id="2.1.1.-" evidence="6"/>
<evidence type="ECO:0000256" key="3">
    <source>
        <dbReference type="ARBA" id="ARBA00022603"/>
    </source>
</evidence>
<evidence type="ECO:0000313" key="9">
    <source>
        <dbReference type="Proteomes" id="UP000068026"/>
    </source>
</evidence>
<dbReference type="AlphaFoldDB" id="A0A0X8V9K5"/>
<accession>A0A0X8V9K5</accession>
<keyword evidence="9" id="KW-1185">Reference proteome</keyword>
<dbReference type="InterPro" id="IPR050078">
    <property type="entry name" value="Ribosomal_L11_MeTrfase_PrmA"/>
</dbReference>
<keyword evidence="5 6" id="KW-0949">S-adenosyl-L-methionine</keyword>
<protein>
    <recommendedName>
        <fullName evidence="6">Ribosomal protein L11 methyltransferase</fullName>
        <shortName evidence="6">L11 Mtase</shortName>
        <ecNumber evidence="6">2.1.1.-</ecNumber>
    </recommendedName>
</protein>
<dbReference type="HAMAP" id="MF_00735">
    <property type="entry name" value="Methyltr_PrmA"/>
    <property type="match status" value="1"/>
</dbReference>
<dbReference type="CDD" id="cd02440">
    <property type="entry name" value="AdoMet_MTases"/>
    <property type="match status" value="1"/>
</dbReference>
<organism evidence="8 10">
    <name type="scientific">Anaerotignum propionicum DSM 1682</name>
    <dbReference type="NCBI Taxonomy" id="991789"/>
    <lineage>
        <taxon>Bacteria</taxon>
        <taxon>Bacillati</taxon>
        <taxon>Bacillota</taxon>
        <taxon>Clostridia</taxon>
        <taxon>Lachnospirales</taxon>
        <taxon>Anaerotignaceae</taxon>
        <taxon>Anaerotignum</taxon>
    </lineage>
</organism>
<reference evidence="10" key="4">
    <citation type="submission" date="2016-11" db="EMBL/GenBank/DDBJ databases">
        <authorList>
            <person name="Jaros S."/>
            <person name="Januszkiewicz K."/>
            <person name="Wedrychowicz H."/>
        </authorList>
    </citation>
    <scope>NUCLEOTIDE SEQUENCE [LARGE SCALE GENOMIC DNA]</scope>
    <source>
        <strain evidence="10">DSM 1682</strain>
    </source>
</reference>
<evidence type="ECO:0000313" key="10">
    <source>
        <dbReference type="Proteomes" id="UP000184204"/>
    </source>
</evidence>
<evidence type="ECO:0000313" key="8">
    <source>
        <dbReference type="EMBL" id="SHE27789.1"/>
    </source>
</evidence>